<gene>
    <name evidence="1" type="ORF">OM960_22540</name>
</gene>
<dbReference type="RefSeq" id="WP_264773559.1">
    <property type="nucleotide sequence ID" value="NZ_JAPDOG010000038.1"/>
</dbReference>
<accession>A0ABT3J9F8</accession>
<evidence type="ECO:0000313" key="1">
    <source>
        <dbReference type="EMBL" id="MCW3784310.1"/>
    </source>
</evidence>
<sequence>MRLTLPTGSHGIRAPLIGRNILTLSGRNRDLLPNRMMAHSKGGSHVWLSIDGHPIARFDLGRHDGVLMDEAGLRDLSSTDAANIAPGIMLRGCMVQGKTITAYLAISNQPDSFLFMVRDGNRVRIDAAENDHLDGRHLAAATNWLRSVSRMGPPLVGGVALIDGISHQGSAHPRLMRLLAAIDMKMESRHLRDLRLDEKLRRQENGSEANFLAWQGRSAEERERETEQVMESFFSA</sequence>
<reference evidence="1 2" key="1">
    <citation type="submission" date="2022-10" db="EMBL/GenBank/DDBJ databases">
        <title>Defluviimonas sp. CAU 1641 isolated from mud.</title>
        <authorList>
            <person name="Kim W."/>
        </authorList>
    </citation>
    <scope>NUCLEOTIDE SEQUENCE [LARGE SCALE GENOMIC DNA]</scope>
    <source>
        <strain evidence="1 2">CAU 1641</strain>
    </source>
</reference>
<dbReference type="Proteomes" id="UP001207582">
    <property type="component" value="Unassembled WGS sequence"/>
</dbReference>
<name>A0ABT3J9F8_9RHOB</name>
<comment type="caution">
    <text evidence="1">The sequence shown here is derived from an EMBL/GenBank/DDBJ whole genome shotgun (WGS) entry which is preliminary data.</text>
</comment>
<keyword evidence="2" id="KW-1185">Reference proteome</keyword>
<organism evidence="1 2">
    <name type="scientific">Defluviimonas salinarum</name>
    <dbReference type="NCBI Taxonomy" id="2992147"/>
    <lineage>
        <taxon>Bacteria</taxon>
        <taxon>Pseudomonadati</taxon>
        <taxon>Pseudomonadota</taxon>
        <taxon>Alphaproteobacteria</taxon>
        <taxon>Rhodobacterales</taxon>
        <taxon>Paracoccaceae</taxon>
        <taxon>Albidovulum</taxon>
    </lineage>
</organism>
<dbReference type="EMBL" id="JAPDOG010000038">
    <property type="protein sequence ID" value="MCW3784310.1"/>
    <property type="molecule type" value="Genomic_DNA"/>
</dbReference>
<protein>
    <submittedName>
        <fullName evidence="1">Uncharacterized protein</fullName>
    </submittedName>
</protein>
<evidence type="ECO:0000313" key="2">
    <source>
        <dbReference type="Proteomes" id="UP001207582"/>
    </source>
</evidence>
<proteinExistence type="predicted"/>